<sequence>MTVKRDESQNSAQAKPICAIVNLSIDLHRLASDHPFFILYGAQIFMLARHEPKAERKSHKYPAGAGQRYLHLVDPEQTFTLTSRLSTARFPGKSLLGNALSHR</sequence>
<dbReference type="EMBL" id="BPLQ01006940">
    <property type="protein sequence ID" value="GIY26433.1"/>
    <property type="molecule type" value="Genomic_DNA"/>
</dbReference>
<name>A0AAV4S308_9ARAC</name>
<proteinExistence type="predicted"/>
<evidence type="ECO:0000313" key="1">
    <source>
        <dbReference type="EMBL" id="GIY26433.1"/>
    </source>
</evidence>
<reference evidence="1 2" key="1">
    <citation type="submission" date="2021-06" db="EMBL/GenBank/DDBJ databases">
        <title>Caerostris darwini draft genome.</title>
        <authorList>
            <person name="Kono N."/>
            <person name="Arakawa K."/>
        </authorList>
    </citation>
    <scope>NUCLEOTIDE SEQUENCE [LARGE SCALE GENOMIC DNA]</scope>
</reference>
<dbReference type="Proteomes" id="UP001054837">
    <property type="component" value="Unassembled WGS sequence"/>
</dbReference>
<dbReference type="AlphaFoldDB" id="A0AAV4S308"/>
<evidence type="ECO:0000313" key="2">
    <source>
        <dbReference type="Proteomes" id="UP001054837"/>
    </source>
</evidence>
<gene>
    <name evidence="1" type="ORF">CDAR_570181</name>
</gene>
<keyword evidence="2" id="KW-1185">Reference proteome</keyword>
<comment type="caution">
    <text evidence="1">The sequence shown here is derived from an EMBL/GenBank/DDBJ whole genome shotgun (WGS) entry which is preliminary data.</text>
</comment>
<evidence type="ECO:0008006" key="3">
    <source>
        <dbReference type="Google" id="ProtNLM"/>
    </source>
</evidence>
<protein>
    <recommendedName>
        <fullName evidence="3">Ycf15</fullName>
    </recommendedName>
</protein>
<organism evidence="1 2">
    <name type="scientific">Caerostris darwini</name>
    <dbReference type="NCBI Taxonomy" id="1538125"/>
    <lineage>
        <taxon>Eukaryota</taxon>
        <taxon>Metazoa</taxon>
        <taxon>Ecdysozoa</taxon>
        <taxon>Arthropoda</taxon>
        <taxon>Chelicerata</taxon>
        <taxon>Arachnida</taxon>
        <taxon>Araneae</taxon>
        <taxon>Araneomorphae</taxon>
        <taxon>Entelegynae</taxon>
        <taxon>Araneoidea</taxon>
        <taxon>Araneidae</taxon>
        <taxon>Caerostris</taxon>
    </lineage>
</organism>
<accession>A0AAV4S308</accession>